<comment type="caution">
    <text evidence="2">The sequence shown here is derived from an EMBL/GenBank/DDBJ whole genome shotgun (WGS) entry which is preliminary data.</text>
</comment>
<dbReference type="SUPFAM" id="SSF160631">
    <property type="entry name" value="SMI1/KNR4-like"/>
    <property type="match status" value="1"/>
</dbReference>
<feature type="domain" description="Knr4/Smi1-like" evidence="1">
    <location>
        <begin position="23"/>
        <end position="159"/>
    </location>
</feature>
<dbReference type="Gene3D" id="3.40.1580.10">
    <property type="entry name" value="SMI1/KNR4-like"/>
    <property type="match status" value="1"/>
</dbReference>
<sequence>MTSFEDVATTFWDLGETDLTQPPLTGEMVTAAEADLGVRLPAALIRLLRQRNGGIVADAWDACPAAPNSWAADHVPFDHLHGIAPPGRELSMALQDTGYLVREWGLPSPVVLLSGDGHTWVALDYRDCGPDGDPPVVYLDADLGQELRVAPGFRTFVESLTPSARFPDD</sequence>
<reference evidence="2 3" key="1">
    <citation type="submission" date="2020-08" db="EMBL/GenBank/DDBJ databases">
        <title>Genomic Encyclopedia of Type Strains, Phase III (KMG-III): the genomes of soil and plant-associated and newly described type strains.</title>
        <authorList>
            <person name="Whitman W."/>
        </authorList>
    </citation>
    <scope>NUCLEOTIDE SEQUENCE [LARGE SCALE GENOMIC DNA]</scope>
    <source>
        <strain evidence="2 3">CECT 3287</strain>
    </source>
</reference>
<evidence type="ECO:0000313" key="3">
    <source>
        <dbReference type="Proteomes" id="UP000590749"/>
    </source>
</evidence>
<dbReference type="InterPro" id="IPR018958">
    <property type="entry name" value="Knr4/Smi1-like_dom"/>
</dbReference>
<dbReference type="InterPro" id="IPR037883">
    <property type="entry name" value="Knr4/Smi1-like_sf"/>
</dbReference>
<dbReference type="AlphaFoldDB" id="A0A7W5ALY9"/>
<evidence type="ECO:0000313" key="2">
    <source>
        <dbReference type="EMBL" id="MBB3098482.1"/>
    </source>
</evidence>
<name>A0A7W5ALY9_9ACTN</name>
<dbReference type="EMBL" id="JACHXF010000015">
    <property type="protein sequence ID" value="MBB3098482.1"/>
    <property type="molecule type" value="Genomic_DNA"/>
</dbReference>
<dbReference type="RefSeq" id="WP_183224572.1">
    <property type="nucleotide sequence ID" value="NZ_BMPW01000017.1"/>
</dbReference>
<protein>
    <recommendedName>
        <fullName evidence="1">Knr4/Smi1-like domain-containing protein</fullName>
    </recommendedName>
</protein>
<accession>A0A7W5ALY9</accession>
<organism evidence="2 3">
    <name type="scientific">Actinoplanes campanulatus</name>
    <dbReference type="NCBI Taxonomy" id="113559"/>
    <lineage>
        <taxon>Bacteria</taxon>
        <taxon>Bacillati</taxon>
        <taxon>Actinomycetota</taxon>
        <taxon>Actinomycetes</taxon>
        <taxon>Micromonosporales</taxon>
        <taxon>Micromonosporaceae</taxon>
        <taxon>Actinoplanes</taxon>
    </lineage>
</organism>
<dbReference type="Proteomes" id="UP000590749">
    <property type="component" value="Unassembled WGS sequence"/>
</dbReference>
<proteinExistence type="predicted"/>
<evidence type="ECO:0000259" key="1">
    <source>
        <dbReference type="SMART" id="SM00860"/>
    </source>
</evidence>
<dbReference type="SMART" id="SM00860">
    <property type="entry name" value="SMI1_KNR4"/>
    <property type="match status" value="1"/>
</dbReference>
<dbReference type="Pfam" id="PF09346">
    <property type="entry name" value="SMI1_KNR4"/>
    <property type="match status" value="1"/>
</dbReference>
<keyword evidence="3" id="KW-1185">Reference proteome</keyword>
<gene>
    <name evidence="2" type="ORF">FHR83_006181</name>
</gene>